<feature type="domain" description="Response regulatory" evidence="2">
    <location>
        <begin position="3"/>
        <end position="132"/>
    </location>
</feature>
<dbReference type="PANTHER" id="PTHR43228">
    <property type="entry name" value="TWO-COMPONENT RESPONSE REGULATOR"/>
    <property type="match status" value="1"/>
</dbReference>
<dbReference type="AlphaFoldDB" id="A0A7W6DXC8"/>
<evidence type="ECO:0000313" key="3">
    <source>
        <dbReference type="EMBL" id="MBB3986984.1"/>
    </source>
</evidence>
<dbReference type="PANTHER" id="PTHR43228:SF1">
    <property type="entry name" value="TWO-COMPONENT RESPONSE REGULATOR ARR22"/>
    <property type="match status" value="1"/>
</dbReference>
<dbReference type="PROSITE" id="PS50110">
    <property type="entry name" value="RESPONSE_REGULATORY"/>
    <property type="match status" value="1"/>
</dbReference>
<proteinExistence type="predicted"/>
<dbReference type="InterPro" id="IPR011006">
    <property type="entry name" value="CheY-like_superfamily"/>
</dbReference>
<gene>
    <name evidence="3" type="ORF">GGQ68_003328</name>
</gene>
<dbReference type="GO" id="GO:0000160">
    <property type="term" value="P:phosphorelay signal transduction system"/>
    <property type="evidence" value="ECO:0007669"/>
    <property type="project" value="InterPro"/>
</dbReference>
<comment type="caution">
    <text evidence="3">The sequence shown here is derived from an EMBL/GenBank/DDBJ whole genome shotgun (WGS) entry which is preliminary data.</text>
</comment>
<organism evidence="3 4">
    <name type="scientific">Sagittula marina</name>
    <dbReference type="NCBI Taxonomy" id="943940"/>
    <lineage>
        <taxon>Bacteria</taxon>
        <taxon>Pseudomonadati</taxon>
        <taxon>Pseudomonadota</taxon>
        <taxon>Alphaproteobacteria</taxon>
        <taxon>Rhodobacterales</taxon>
        <taxon>Roseobacteraceae</taxon>
        <taxon>Sagittula</taxon>
    </lineage>
</organism>
<accession>A0A7W6DXC8</accession>
<dbReference type="InterPro" id="IPR052048">
    <property type="entry name" value="ST_Response_Regulator"/>
</dbReference>
<sequence length="138" mass="15553">MMQAYIVDDREVDRYTARRRLSKCGRFSAVHEAEDGRAFLEKLFKDVYPVGEKGPLVLMDISMPYMDGFETVDALRARMIKLGWPDNVVVVMVSSSSAANDKARAADMPLVQGYFEKPIRSDDVDQMLRLMDGCPLPG</sequence>
<dbReference type="Gene3D" id="3.40.50.2300">
    <property type="match status" value="1"/>
</dbReference>
<feature type="modified residue" description="4-aspartylphosphate" evidence="1">
    <location>
        <position position="60"/>
    </location>
</feature>
<dbReference type="Proteomes" id="UP000541426">
    <property type="component" value="Unassembled WGS sequence"/>
</dbReference>
<dbReference type="EMBL" id="JACIEJ010000008">
    <property type="protein sequence ID" value="MBB3986984.1"/>
    <property type="molecule type" value="Genomic_DNA"/>
</dbReference>
<evidence type="ECO:0000313" key="4">
    <source>
        <dbReference type="Proteomes" id="UP000541426"/>
    </source>
</evidence>
<name>A0A7W6DXC8_9RHOB</name>
<dbReference type="SUPFAM" id="SSF52172">
    <property type="entry name" value="CheY-like"/>
    <property type="match status" value="1"/>
</dbReference>
<evidence type="ECO:0000259" key="2">
    <source>
        <dbReference type="PROSITE" id="PS50110"/>
    </source>
</evidence>
<evidence type="ECO:0000256" key="1">
    <source>
        <dbReference type="PROSITE-ProRule" id="PRU00169"/>
    </source>
</evidence>
<protein>
    <submittedName>
        <fullName evidence="3">CheY-like chemotaxis protein</fullName>
    </submittedName>
</protein>
<reference evidence="3 4" key="1">
    <citation type="submission" date="2020-08" db="EMBL/GenBank/DDBJ databases">
        <title>Genomic Encyclopedia of Type Strains, Phase IV (KMG-IV): sequencing the most valuable type-strain genomes for metagenomic binning, comparative biology and taxonomic classification.</title>
        <authorList>
            <person name="Goeker M."/>
        </authorList>
    </citation>
    <scope>NUCLEOTIDE SEQUENCE [LARGE SCALE GENOMIC DNA]</scope>
    <source>
        <strain evidence="3 4">DSM 102235</strain>
    </source>
</reference>
<dbReference type="SMART" id="SM00448">
    <property type="entry name" value="REC"/>
    <property type="match status" value="1"/>
</dbReference>
<dbReference type="RefSeq" id="WP_183967781.1">
    <property type="nucleotide sequence ID" value="NZ_BAABBZ010000019.1"/>
</dbReference>
<dbReference type="InterPro" id="IPR001789">
    <property type="entry name" value="Sig_transdc_resp-reg_receiver"/>
</dbReference>
<dbReference type="Pfam" id="PF00072">
    <property type="entry name" value="Response_reg"/>
    <property type="match status" value="1"/>
</dbReference>
<keyword evidence="4" id="KW-1185">Reference proteome</keyword>
<keyword evidence="1" id="KW-0597">Phosphoprotein</keyword>